<comment type="cofactor">
    <cofactor evidence="3">
        <name>Mg(2+)</name>
        <dbReference type="ChEBI" id="CHEBI:18420"/>
    </cofactor>
    <text evidence="3">Binds 2 magnesium ions per subunit.</text>
</comment>
<organism evidence="4 5">
    <name type="scientific">Haloferax denitrificans ATCC 35960</name>
    <dbReference type="NCBI Taxonomy" id="662478"/>
    <lineage>
        <taxon>Archaea</taxon>
        <taxon>Methanobacteriati</taxon>
        <taxon>Methanobacteriota</taxon>
        <taxon>Stenosarchaea group</taxon>
        <taxon>Halobacteria</taxon>
        <taxon>Halobacteriales</taxon>
        <taxon>Haloferacaceae</taxon>
        <taxon>Haloferax</taxon>
    </lineage>
</organism>
<keyword evidence="3" id="KW-0460">Magnesium</keyword>
<evidence type="ECO:0000256" key="1">
    <source>
        <dbReference type="ARBA" id="ARBA00010702"/>
    </source>
</evidence>
<dbReference type="InterPro" id="IPR005502">
    <property type="entry name" value="Ribosyl_crysJ1"/>
</dbReference>
<evidence type="ECO:0000256" key="3">
    <source>
        <dbReference type="PIRSR" id="PIRSR605502-1"/>
    </source>
</evidence>
<evidence type="ECO:0000313" key="5">
    <source>
        <dbReference type="Proteomes" id="UP000011553"/>
    </source>
</evidence>
<name>M0IY22_9EURY</name>
<proteinExistence type="inferred from homology"/>
<evidence type="ECO:0000256" key="2">
    <source>
        <dbReference type="ARBA" id="ARBA00022801"/>
    </source>
</evidence>
<protein>
    <submittedName>
        <fullName evidence="4">ADP-ribosylglycohydrolase</fullName>
    </submittedName>
</protein>
<dbReference type="Gene3D" id="1.10.4080.10">
    <property type="entry name" value="ADP-ribosylation/Crystallin J1"/>
    <property type="match status" value="1"/>
</dbReference>
<feature type="binding site" evidence="3">
    <location>
        <position position="60"/>
    </location>
    <ligand>
        <name>Mg(2+)</name>
        <dbReference type="ChEBI" id="CHEBI:18420"/>
        <label>1</label>
    </ligand>
</feature>
<comment type="caution">
    <text evidence="4">The sequence shown here is derived from an EMBL/GenBank/DDBJ whole genome shotgun (WGS) entry which is preliminary data.</text>
</comment>
<reference evidence="4 5" key="1">
    <citation type="journal article" date="2014" name="PLoS Genet.">
        <title>Phylogenetically driven sequencing of extremely halophilic archaea reveals strategies for static and dynamic osmo-response.</title>
        <authorList>
            <person name="Becker E.A."/>
            <person name="Seitzer P.M."/>
            <person name="Tritt A."/>
            <person name="Larsen D."/>
            <person name="Krusor M."/>
            <person name="Yao A.I."/>
            <person name="Wu D."/>
            <person name="Madern D."/>
            <person name="Eisen J.A."/>
            <person name="Darling A.E."/>
            <person name="Facciotti M.T."/>
        </authorList>
    </citation>
    <scope>NUCLEOTIDE SEQUENCE [LARGE SCALE GENOMIC DNA]</scope>
    <source>
        <strain evidence="4 5">ATCC 35960</strain>
    </source>
</reference>
<dbReference type="InterPro" id="IPR036705">
    <property type="entry name" value="Ribosyl_crysJ1_sf"/>
</dbReference>
<keyword evidence="2 4" id="KW-0378">Hydrolase</keyword>
<dbReference type="InterPro" id="IPR050792">
    <property type="entry name" value="ADP-ribosylglycohydrolase"/>
</dbReference>
<dbReference type="SUPFAM" id="SSF101478">
    <property type="entry name" value="ADP-ribosylglycohydrolase"/>
    <property type="match status" value="1"/>
</dbReference>
<feature type="binding site" evidence="3">
    <location>
        <position position="61"/>
    </location>
    <ligand>
        <name>Mg(2+)</name>
        <dbReference type="ChEBI" id="CHEBI:18420"/>
        <label>1</label>
    </ligand>
</feature>
<evidence type="ECO:0000313" key="4">
    <source>
        <dbReference type="EMBL" id="EMA01616.1"/>
    </source>
</evidence>
<feature type="binding site" evidence="3">
    <location>
        <position position="257"/>
    </location>
    <ligand>
        <name>Mg(2+)</name>
        <dbReference type="ChEBI" id="CHEBI:18420"/>
        <label>1</label>
    </ligand>
</feature>
<feature type="binding site" evidence="3">
    <location>
        <position position="59"/>
    </location>
    <ligand>
        <name>Mg(2+)</name>
        <dbReference type="ChEBI" id="CHEBI:18420"/>
        <label>1</label>
    </ligand>
</feature>
<dbReference type="EMBL" id="AOLP01000017">
    <property type="protein sequence ID" value="EMA01616.1"/>
    <property type="molecule type" value="Genomic_DNA"/>
</dbReference>
<dbReference type="PANTHER" id="PTHR16222">
    <property type="entry name" value="ADP-RIBOSYLGLYCOHYDROLASE"/>
    <property type="match status" value="1"/>
</dbReference>
<accession>M0IY22</accession>
<sequence>MPTKQALDRAAGVLVGIACGDAIGRPVEFLSPTAVAEQFGTIEGPVDGGSPPQPAGTVTDDTELTLLTASSMVECQQFSPADVSTRFVDWMGDSPLDVGYLTRDTLQKIATGKDWPLASYEAYKQTPKGREAGNGSLMRCAPISLAFQTDQSSLISGSRVLSAITHYDRRCQWSCALLNSVLAQTIHGDSPDPAAFLDRYDHHLPGELKTVISEWDSTSPTYDSGYVLSSLQAAMYHGLTAESPRDGIIEVVNHGGDADTIGALTGALVGARFGATAFPTQWVETVSGTDDAINLSQKLLNMEFPTFNAEPYSID</sequence>
<feature type="binding site" evidence="3">
    <location>
        <position position="260"/>
    </location>
    <ligand>
        <name>Mg(2+)</name>
        <dbReference type="ChEBI" id="CHEBI:18420"/>
        <label>1</label>
    </ligand>
</feature>
<dbReference type="AlphaFoldDB" id="M0IY22"/>
<dbReference type="Pfam" id="PF03747">
    <property type="entry name" value="ADP_ribosyl_GH"/>
    <property type="match status" value="1"/>
</dbReference>
<dbReference type="GO" id="GO:0046872">
    <property type="term" value="F:metal ion binding"/>
    <property type="evidence" value="ECO:0007669"/>
    <property type="project" value="UniProtKB-KW"/>
</dbReference>
<comment type="similarity">
    <text evidence="1">Belongs to the ADP-ribosylglycohydrolase family.</text>
</comment>
<keyword evidence="5" id="KW-1185">Reference proteome</keyword>
<dbReference type="Proteomes" id="UP000011553">
    <property type="component" value="Unassembled WGS sequence"/>
</dbReference>
<dbReference type="PANTHER" id="PTHR16222:SF24">
    <property type="entry name" value="ADP-RIBOSYLHYDROLASE ARH3"/>
    <property type="match status" value="1"/>
</dbReference>
<feature type="binding site" evidence="3">
    <location>
        <position position="259"/>
    </location>
    <ligand>
        <name>Mg(2+)</name>
        <dbReference type="ChEBI" id="CHEBI:18420"/>
        <label>1</label>
    </ligand>
</feature>
<dbReference type="GO" id="GO:0016787">
    <property type="term" value="F:hydrolase activity"/>
    <property type="evidence" value="ECO:0007669"/>
    <property type="project" value="UniProtKB-KW"/>
</dbReference>
<keyword evidence="3" id="KW-0479">Metal-binding</keyword>
<gene>
    <name evidence="4" type="ORF">C438_14706</name>
</gene>